<comment type="caution">
    <text evidence="2">The sequence shown here is derived from an EMBL/GenBank/DDBJ whole genome shotgun (WGS) entry which is preliminary data.</text>
</comment>
<dbReference type="EMBL" id="VHIZ01000011">
    <property type="protein sequence ID" value="TPV33539.1"/>
    <property type="molecule type" value="Genomic_DNA"/>
</dbReference>
<reference evidence="2 3" key="1">
    <citation type="submission" date="2019-06" db="EMBL/GenBank/DDBJ databases">
        <title>Taxogenomics and systematics of the genus Pantoea.</title>
        <authorList>
            <person name="Tambong J.T."/>
        </authorList>
    </citation>
    <scope>NUCLEOTIDE SEQUENCE [LARGE SCALE GENOMIC DNA]</scope>
    <source>
        <strain evidence="2 3">LMG 2558</strain>
    </source>
</reference>
<name>A0ABY2ZGU4_9GAMM</name>
<dbReference type="Pfam" id="PF03869">
    <property type="entry name" value="Arc"/>
    <property type="match status" value="1"/>
</dbReference>
<organism evidence="2 3">
    <name type="scientific">Pantoea anthophila</name>
    <dbReference type="NCBI Taxonomy" id="470931"/>
    <lineage>
        <taxon>Bacteria</taxon>
        <taxon>Pseudomonadati</taxon>
        <taxon>Pseudomonadota</taxon>
        <taxon>Gammaproteobacteria</taxon>
        <taxon>Enterobacterales</taxon>
        <taxon>Erwiniaceae</taxon>
        <taxon>Pantoea</taxon>
    </lineage>
</organism>
<evidence type="ECO:0000259" key="1">
    <source>
        <dbReference type="Pfam" id="PF03869"/>
    </source>
</evidence>
<proteinExistence type="predicted"/>
<dbReference type="InterPro" id="IPR010985">
    <property type="entry name" value="Ribbon_hlx_hlx"/>
</dbReference>
<keyword evidence="3" id="KW-1185">Reference proteome</keyword>
<dbReference type="InterPro" id="IPR013321">
    <property type="entry name" value="Arc_rbn_hlx_hlx"/>
</dbReference>
<dbReference type="RefSeq" id="WP_046102088.1">
    <property type="nucleotide sequence ID" value="NZ_CP122311.1"/>
</dbReference>
<protein>
    <submittedName>
        <fullName evidence="2">Arc family DNA-binding protein</fullName>
    </submittedName>
</protein>
<accession>A0ABY2ZGU4</accession>
<dbReference type="Proteomes" id="UP000316142">
    <property type="component" value="Unassembled WGS sequence"/>
</dbReference>
<keyword evidence="2" id="KW-0238">DNA-binding</keyword>
<dbReference type="SUPFAM" id="SSF47598">
    <property type="entry name" value="Ribbon-helix-helix"/>
    <property type="match status" value="1"/>
</dbReference>
<dbReference type="Gene3D" id="1.10.1220.10">
    <property type="entry name" value="Met repressor-like"/>
    <property type="match status" value="1"/>
</dbReference>
<dbReference type="GO" id="GO:0003677">
    <property type="term" value="F:DNA binding"/>
    <property type="evidence" value="ECO:0007669"/>
    <property type="project" value="UniProtKB-KW"/>
</dbReference>
<evidence type="ECO:0000313" key="3">
    <source>
        <dbReference type="Proteomes" id="UP000316142"/>
    </source>
</evidence>
<gene>
    <name evidence="2" type="ORF">FJW00_01300</name>
</gene>
<feature type="domain" description="Arc-like DNA binding" evidence="1">
    <location>
        <begin position="14"/>
        <end position="43"/>
    </location>
</feature>
<sequence>MTETVNLTIKIDPELKETIKQLALENQISMSQEIVQRLQASLETHPHPAIDNQDITEAAAEASAASDAQADGLSASELKQIRLLLKKQSKKKK</sequence>
<evidence type="ECO:0000313" key="2">
    <source>
        <dbReference type="EMBL" id="TPV33539.1"/>
    </source>
</evidence>
<dbReference type="InterPro" id="IPR005569">
    <property type="entry name" value="Arc_DNA-bd_dom"/>
</dbReference>